<dbReference type="VEuPathDB" id="VectorBase:ADAC002734"/>
<evidence type="ECO:0000313" key="4">
    <source>
        <dbReference type="Proteomes" id="UP000000673"/>
    </source>
</evidence>
<accession>W5JMD1</accession>
<dbReference type="AlphaFoldDB" id="W5JMD1"/>
<reference evidence="2" key="3">
    <citation type="journal article" date="2013" name="Nucleic Acids Res.">
        <title>The genome of Anopheles darlingi, the main neotropical malaria vector.</title>
        <authorList>
            <person name="Marinotti O."/>
            <person name="Cerqueira G.C."/>
            <person name="de Almeida L.G."/>
            <person name="Ferro M.I."/>
            <person name="Loreto E.L."/>
            <person name="Zaha A."/>
            <person name="Teixeira S.M."/>
            <person name="Wespiser A.R."/>
            <person name="Almeida E Silva A."/>
            <person name="Schlindwein A.D."/>
            <person name="Pacheco A.C."/>
            <person name="Silva A.L."/>
            <person name="Graveley B.R."/>
            <person name="Walenz B.P."/>
            <person name="Lima Bde A."/>
            <person name="Ribeiro C.A."/>
            <person name="Nunes-Silva C.G."/>
            <person name="de Carvalho C.R."/>
            <person name="Soares C.M."/>
            <person name="de Menezes C.B."/>
            <person name="Matiolli C."/>
            <person name="Caffrey D."/>
            <person name="Araujo D.A."/>
            <person name="de Oliveira D.M."/>
            <person name="Golenbock D."/>
            <person name="Grisard E.C."/>
            <person name="Fantinatti-Garboggini F."/>
            <person name="de Carvalho F.M."/>
            <person name="Barcellos F.G."/>
            <person name="Prosdocimi F."/>
            <person name="May G."/>
            <person name="Azevedo Junior G.M."/>
            <person name="Guimaraes G.M."/>
            <person name="Goldman G.H."/>
            <person name="Padilha I.Q."/>
            <person name="Batista Jda S."/>
            <person name="Ferro J.A."/>
            <person name="Ribeiro J.M."/>
            <person name="Fietto J.L."/>
            <person name="Dabbas K.M."/>
            <person name="Cerdeira L."/>
            <person name="Agnez-Lima L.F."/>
            <person name="Brocchi M."/>
            <person name="de Carvalho M.O."/>
            <person name="Teixeira Mde M."/>
            <person name="Diniz Maia Mde M."/>
            <person name="Goldman M.H."/>
            <person name="Cruz Schneider M.P."/>
            <person name="Felipe M.S."/>
            <person name="Hungria M."/>
            <person name="Nicolas M.F."/>
            <person name="Pereira M."/>
            <person name="Montes M.A."/>
            <person name="Cantao M.E."/>
            <person name="Vincentz M."/>
            <person name="Rafael M.S."/>
            <person name="Silverman N."/>
            <person name="Stoco P.H."/>
            <person name="Souza R.C."/>
            <person name="Vicentini R."/>
            <person name="Gazzinelli R.T."/>
            <person name="Neves Rde O."/>
            <person name="Silva R."/>
            <person name="Astolfi-Filho S."/>
            <person name="Maciel T.E."/>
            <person name="Urmenyi T.P."/>
            <person name="Tadei W.P."/>
            <person name="Camargo E.P."/>
            <person name="de Vasconcelos A.T."/>
        </authorList>
    </citation>
    <scope>NUCLEOTIDE SEQUENCE</scope>
</reference>
<evidence type="ECO:0000256" key="1">
    <source>
        <dbReference type="SAM" id="MobiDB-lite"/>
    </source>
</evidence>
<organism evidence="2">
    <name type="scientific">Anopheles darlingi</name>
    <name type="common">Mosquito</name>
    <dbReference type="NCBI Taxonomy" id="43151"/>
    <lineage>
        <taxon>Eukaryota</taxon>
        <taxon>Metazoa</taxon>
        <taxon>Ecdysozoa</taxon>
        <taxon>Arthropoda</taxon>
        <taxon>Hexapoda</taxon>
        <taxon>Insecta</taxon>
        <taxon>Pterygota</taxon>
        <taxon>Neoptera</taxon>
        <taxon>Endopterygota</taxon>
        <taxon>Diptera</taxon>
        <taxon>Nematocera</taxon>
        <taxon>Culicoidea</taxon>
        <taxon>Culicidae</taxon>
        <taxon>Anophelinae</taxon>
        <taxon>Anopheles</taxon>
    </lineage>
</organism>
<reference evidence="3" key="4">
    <citation type="submission" date="2015-06" db="UniProtKB">
        <authorList>
            <consortium name="EnsemblMetazoa"/>
        </authorList>
    </citation>
    <scope>IDENTIFICATION</scope>
</reference>
<dbReference type="EMBL" id="ADMH02000632">
    <property type="protein sequence ID" value="ETN65532.1"/>
    <property type="molecule type" value="Genomic_DNA"/>
</dbReference>
<evidence type="ECO:0000313" key="2">
    <source>
        <dbReference type="EMBL" id="ETN65532.1"/>
    </source>
</evidence>
<dbReference type="Proteomes" id="UP000000673">
    <property type="component" value="Unassembled WGS sequence"/>
</dbReference>
<keyword evidence="4" id="KW-1185">Reference proteome</keyword>
<protein>
    <submittedName>
        <fullName evidence="2 3">Uncharacterized protein</fullName>
    </submittedName>
</protein>
<gene>
    <name evidence="2" type="ORF">AND_002734</name>
</gene>
<dbReference type="HOGENOM" id="CLU_1429107_0_0_1"/>
<name>W5JMD1_ANODA</name>
<proteinExistence type="predicted"/>
<evidence type="ECO:0000313" key="3">
    <source>
        <dbReference type="EnsemblMetazoa" id="ADAC002734-PA"/>
    </source>
</evidence>
<sequence length="190" mass="20502">MAFDWHLGPVRGYPLAIDDDDDDDDADECGPVSGLGFGSVTTSAAMQPPLETGALCVRRAGMGNRRSANRLIVLPAIPSSRLHEKHKSQGGSMPAFHRAAMARALQLQSVEFQIARHIIPPLSTTTAAESAVREGSSEPLSFPQEKERLTHHGEHGEEGTTTAAKKDESKRETKTAKQRIMNHIIGGDEA</sequence>
<reference evidence="2" key="2">
    <citation type="submission" date="2010-05" db="EMBL/GenBank/DDBJ databases">
        <authorList>
            <person name="Almeida L.G."/>
            <person name="Nicolas M.F."/>
            <person name="Souza R.C."/>
            <person name="Vasconcelos A.T.R."/>
        </authorList>
    </citation>
    <scope>NUCLEOTIDE SEQUENCE</scope>
</reference>
<feature type="region of interest" description="Disordered" evidence="1">
    <location>
        <begin position="126"/>
        <end position="190"/>
    </location>
</feature>
<dbReference type="EnsemblMetazoa" id="ADAC002734-RA">
    <property type="protein sequence ID" value="ADAC002734-PA"/>
    <property type="gene ID" value="ADAC002734"/>
</dbReference>
<feature type="compositionally biased region" description="Basic and acidic residues" evidence="1">
    <location>
        <begin position="144"/>
        <end position="175"/>
    </location>
</feature>
<reference evidence="2 4" key="1">
    <citation type="journal article" date="2010" name="BMC Genomics">
        <title>Combination of measures distinguishes pre-miRNAs from other stem-loops in the genome of the newly sequenced Anopheles darlingi.</title>
        <authorList>
            <person name="Mendes N.D."/>
            <person name="Freitas A.T."/>
            <person name="Vasconcelos A.T."/>
            <person name="Sagot M.F."/>
        </authorList>
    </citation>
    <scope>NUCLEOTIDE SEQUENCE</scope>
</reference>